<dbReference type="InterPro" id="IPR057135">
    <property type="entry name" value="At4g27190-like_LRR"/>
</dbReference>
<reference evidence="7 8" key="1">
    <citation type="submission" date="2019-09" db="EMBL/GenBank/DDBJ databases">
        <title>A chromosome-level genome assembly of the Chinese tupelo Nyssa sinensis.</title>
        <authorList>
            <person name="Yang X."/>
            <person name="Kang M."/>
            <person name="Yang Y."/>
            <person name="Xiong H."/>
            <person name="Wang M."/>
            <person name="Zhang Z."/>
            <person name="Wang Z."/>
            <person name="Wu H."/>
            <person name="Ma T."/>
            <person name="Liu J."/>
            <person name="Xi Z."/>
        </authorList>
    </citation>
    <scope>NUCLEOTIDE SEQUENCE [LARGE SCALE GENOMIC DNA]</scope>
    <source>
        <strain evidence="7">J267</strain>
        <tissue evidence="7">Leaf</tissue>
    </source>
</reference>
<evidence type="ECO:0000256" key="4">
    <source>
        <dbReference type="ARBA" id="ARBA00022840"/>
    </source>
</evidence>
<keyword evidence="8" id="KW-1185">Reference proteome</keyword>
<evidence type="ECO:0000313" key="7">
    <source>
        <dbReference type="EMBL" id="KAA8520285.1"/>
    </source>
</evidence>
<organism evidence="7 8">
    <name type="scientific">Nyssa sinensis</name>
    <dbReference type="NCBI Taxonomy" id="561372"/>
    <lineage>
        <taxon>Eukaryota</taxon>
        <taxon>Viridiplantae</taxon>
        <taxon>Streptophyta</taxon>
        <taxon>Embryophyta</taxon>
        <taxon>Tracheophyta</taxon>
        <taxon>Spermatophyta</taxon>
        <taxon>Magnoliopsida</taxon>
        <taxon>eudicotyledons</taxon>
        <taxon>Gunneridae</taxon>
        <taxon>Pentapetalae</taxon>
        <taxon>asterids</taxon>
        <taxon>Cornales</taxon>
        <taxon>Nyssaceae</taxon>
        <taxon>Nyssa</taxon>
    </lineage>
</organism>
<evidence type="ECO:0000256" key="2">
    <source>
        <dbReference type="ARBA" id="ARBA00022741"/>
    </source>
</evidence>
<protein>
    <submittedName>
        <fullName evidence="7">Uncharacterized protein</fullName>
    </submittedName>
</protein>
<dbReference type="OrthoDB" id="26890at2759"/>
<dbReference type="PANTHER" id="PTHR36766">
    <property type="entry name" value="PLANT BROAD-SPECTRUM MILDEW RESISTANCE PROTEIN RPW8"/>
    <property type="match status" value="1"/>
</dbReference>
<keyword evidence="2" id="KW-0547">Nucleotide-binding</keyword>
<dbReference type="Pfam" id="PF18052">
    <property type="entry name" value="Rx_N"/>
    <property type="match status" value="1"/>
</dbReference>
<proteinExistence type="predicted"/>
<evidence type="ECO:0000313" key="8">
    <source>
        <dbReference type="Proteomes" id="UP000325577"/>
    </source>
</evidence>
<evidence type="ECO:0000256" key="3">
    <source>
        <dbReference type="ARBA" id="ARBA00022821"/>
    </source>
</evidence>
<dbReference type="Proteomes" id="UP000325577">
    <property type="component" value="Linkage Group LG6"/>
</dbReference>
<feature type="domain" description="Disease resistance N-terminal" evidence="5">
    <location>
        <begin position="11"/>
        <end position="99"/>
    </location>
</feature>
<keyword evidence="3" id="KW-0611">Plant defense</keyword>
<keyword evidence="1" id="KW-0677">Repeat</keyword>
<evidence type="ECO:0000259" key="6">
    <source>
        <dbReference type="Pfam" id="PF23247"/>
    </source>
</evidence>
<keyword evidence="4" id="KW-0067">ATP-binding</keyword>
<dbReference type="EMBL" id="CM018049">
    <property type="protein sequence ID" value="KAA8520285.1"/>
    <property type="molecule type" value="Genomic_DNA"/>
</dbReference>
<dbReference type="InterPro" id="IPR032675">
    <property type="entry name" value="LRR_dom_sf"/>
</dbReference>
<dbReference type="Gene3D" id="3.80.10.10">
    <property type="entry name" value="Ribonuclease Inhibitor"/>
    <property type="match status" value="2"/>
</dbReference>
<feature type="domain" description="Disease resistance protein At4g27190-like leucine-rich repeats" evidence="6">
    <location>
        <begin position="402"/>
        <end position="517"/>
    </location>
</feature>
<dbReference type="Pfam" id="PF23247">
    <property type="entry name" value="LRR_RPS2"/>
    <property type="match status" value="1"/>
</dbReference>
<evidence type="ECO:0000256" key="1">
    <source>
        <dbReference type="ARBA" id="ARBA00022737"/>
    </source>
</evidence>
<dbReference type="GO" id="GO:0005524">
    <property type="term" value="F:ATP binding"/>
    <property type="evidence" value="ECO:0007669"/>
    <property type="project" value="UniProtKB-KW"/>
</dbReference>
<dbReference type="AlphaFoldDB" id="A0A5J4ZNR0"/>
<dbReference type="PANTHER" id="PTHR36766:SF45">
    <property type="entry name" value="NB-ARC DOMAIN-CONTAINING PROTEIN"/>
    <property type="match status" value="1"/>
</dbReference>
<dbReference type="GO" id="GO:0006952">
    <property type="term" value="P:defense response"/>
    <property type="evidence" value="ECO:0007669"/>
    <property type="project" value="UniProtKB-KW"/>
</dbReference>
<sequence>MAVGEIILSAFITALFEKLSSRELLNFARREGIETQLKKWSNMLGDIQAVLSDAEDKQITERSVKQWLDDLTDLAYDLDDVVDELATEVLRRKLMAEPQTGTSKVSLLRLPSLRKLNLEECNKVVLESVVDMTLLTKLTLWNIRDLTYLHQEFMQFLVSLKVLELWSCDKLLNLWVTQENLEKEECLPRNLEVVKIVGCVNLEKLPNELNNLTALRELKVFHCPKLVSFPEMGVPPMLRTLETGNCEALEYLPHDISRLQHLKTLRSTSLSMGSKLPTTLKDLSISKGVHLESVSDTILQEISISLEQLLIGGFPNTRTLLGSVHNFENLVSLDIRNCDRLESFPERGLSAPNMRYLDISDCPILKSMPDQIQSLTSLINLNISRCPNLEFSNPKTKGDFPPNLTDLYISSCQKLMPLTEWGLHLLTSLRSVKINNVHAELVSFPDFLDNDEYYCGLPATLTYLSIGELQNLESLSSKGLQNLTSLKELHISKCPKLRSLPKDGLLATLSRLKIDDCPLLKQRCLKDKGEYWHKIADIPCVNIDEPFHL</sequence>
<dbReference type="SUPFAM" id="SSF52058">
    <property type="entry name" value="L domain-like"/>
    <property type="match status" value="1"/>
</dbReference>
<gene>
    <name evidence="7" type="ORF">F0562_014541</name>
</gene>
<evidence type="ECO:0000259" key="5">
    <source>
        <dbReference type="Pfam" id="PF18052"/>
    </source>
</evidence>
<name>A0A5J4ZNR0_9ASTE</name>
<accession>A0A5J4ZNR0</accession>
<dbReference type="Gene3D" id="1.20.5.4130">
    <property type="match status" value="1"/>
</dbReference>
<dbReference type="InterPro" id="IPR041118">
    <property type="entry name" value="Rx_N"/>
</dbReference>